<dbReference type="AlphaFoldDB" id="A0A6J6QF52"/>
<protein>
    <submittedName>
        <fullName evidence="1">Unannotated protein</fullName>
    </submittedName>
</protein>
<name>A0A6J6QF52_9ZZZZ</name>
<gene>
    <name evidence="1" type="ORF">UFOPK2399_01789</name>
</gene>
<organism evidence="1">
    <name type="scientific">freshwater metagenome</name>
    <dbReference type="NCBI Taxonomy" id="449393"/>
    <lineage>
        <taxon>unclassified sequences</taxon>
        <taxon>metagenomes</taxon>
        <taxon>ecological metagenomes</taxon>
    </lineage>
</organism>
<evidence type="ECO:0000313" key="1">
    <source>
        <dbReference type="EMBL" id="CAB4707795.1"/>
    </source>
</evidence>
<dbReference type="EMBL" id="CAEZXP010000008">
    <property type="protein sequence ID" value="CAB4707795.1"/>
    <property type="molecule type" value="Genomic_DNA"/>
</dbReference>
<accession>A0A6J6QF52</accession>
<proteinExistence type="predicted"/>
<reference evidence="1" key="1">
    <citation type="submission" date="2020-05" db="EMBL/GenBank/DDBJ databases">
        <authorList>
            <person name="Chiriac C."/>
            <person name="Salcher M."/>
            <person name="Ghai R."/>
            <person name="Kavagutti S V."/>
        </authorList>
    </citation>
    <scope>NUCLEOTIDE SEQUENCE</scope>
</reference>
<sequence length="33" mass="3168">MISIPKGIRAALLVVCATALVAGGFARAASAAP</sequence>